<dbReference type="PROSITE" id="PS50850">
    <property type="entry name" value="MFS"/>
    <property type="match status" value="1"/>
</dbReference>
<dbReference type="Pfam" id="PF07690">
    <property type="entry name" value="MFS_1"/>
    <property type="match status" value="1"/>
</dbReference>
<keyword evidence="4 6" id="KW-1133">Transmembrane helix</keyword>
<feature type="transmembrane region" description="Helical" evidence="6">
    <location>
        <begin position="30"/>
        <end position="49"/>
    </location>
</feature>
<evidence type="ECO:0000259" key="7">
    <source>
        <dbReference type="PROSITE" id="PS50850"/>
    </source>
</evidence>
<dbReference type="Gene3D" id="1.20.1250.20">
    <property type="entry name" value="MFS general substrate transporter like domains"/>
    <property type="match status" value="1"/>
</dbReference>
<comment type="subcellular location">
    <subcellularLocation>
        <location evidence="1">Cell membrane</location>
        <topology evidence="1">Multi-pass membrane protein</topology>
    </subcellularLocation>
</comment>
<feature type="domain" description="Major facilitator superfamily (MFS) profile" evidence="7">
    <location>
        <begin position="1"/>
        <end position="144"/>
    </location>
</feature>
<evidence type="ECO:0000313" key="8">
    <source>
        <dbReference type="EMBL" id="EDM88854.1"/>
    </source>
</evidence>
<dbReference type="InterPro" id="IPR036259">
    <property type="entry name" value="MFS_trans_sf"/>
</dbReference>
<sequence length="144" mass="15435">MGTASAIAAICELPTLFLFGYIIRKFRCDLLLKTAGIFFTIKALGTLLAPGIPVFYGVQIFQMLGWGLMTAASVYYVNALMEPEDAIKGQAYFTMAYTLGSVLGSFLGGTLIDLAGVHAMLLFSTVSAFIGALIVLIFAERTSK</sequence>
<proteinExistence type="predicted"/>
<evidence type="ECO:0000256" key="2">
    <source>
        <dbReference type="ARBA" id="ARBA00022448"/>
    </source>
</evidence>
<dbReference type="InterPro" id="IPR011701">
    <property type="entry name" value="MFS"/>
</dbReference>
<feature type="transmembrane region" description="Helical" evidence="6">
    <location>
        <begin position="118"/>
        <end position="139"/>
    </location>
</feature>
<dbReference type="InterPro" id="IPR020846">
    <property type="entry name" value="MFS_dom"/>
</dbReference>
<keyword evidence="5 6" id="KW-0472">Membrane</keyword>
<evidence type="ECO:0000256" key="4">
    <source>
        <dbReference type="ARBA" id="ARBA00022989"/>
    </source>
</evidence>
<evidence type="ECO:0000256" key="1">
    <source>
        <dbReference type="ARBA" id="ARBA00004651"/>
    </source>
</evidence>
<evidence type="ECO:0000256" key="6">
    <source>
        <dbReference type="SAM" id="Phobius"/>
    </source>
</evidence>
<accession>A5ZPQ8</accession>
<feature type="transmembrane region" description="Helical" evidence="6">
    <location>
        <begin position="55"/>
        <end position="79"/>
    </location>
</feature>
<evidence type="ECO:0000313" key="9">
    <source>
        <dbReference type="Proteomes" id="UP000006002"/>
    </source>
</evidence>
<feature type="transmembrane region" description="Helical" evidence="6">
    <location>
        <begin position="91"/>
        <end position="112"/>
    </location>
</feature>
<dbReference type="AlphaFoldDB" id="A5ZPQ8"/>
<name>A5ZPQ8_9FIRM</name>
<gene>
    <name evidence="8" type="ORF">RUMOBE_00975</name>
</gene>
<evidence type="ECO:0000256" key="3">
    <source>
        <dbReference type="ARBA" id="ARBA00022692"/>
    </source>
</evidence>
<keyword evidence="3 6" id="KW-0812">Transmembrane</keyword>
<dbReference type="eggNOG" id="COG2814">
    <property type="taxonomic scope" value="Bacteria"/>
</dbReference>
<dbReference type="Proteomes" id="UP000006002">
    <property type="component" value="Unassembled WGS sequence"/>
</dbReference>
<reference evidence="8 9" key="2">
    <citation type="submission" date="2007-04" db="EMBL/GenBank/DDBJ databases">
        <title>Draft genome sequence of Ruminococcus obeum (ATCC 29174).</title>
        <authorList>
            <person name="Sudarsanam P."/>
            <person name="Ley R."/>
            <person name="Guruge J."/>
            <person name="Turnbaugh P.J."/>
            <person name="Mahowald M."/>
            <person name="Liep D."/>
            <person name="Gordon J."/>
        </authorList>
    </citation>
    <scope>NUCLEOTIDE SEQUENCE [LARGE SCALE GENOMIC DNA]</scope>
    <source>
        <strain evidence="8 9">ATCC 29174</strain>
    </source>
</reference>
<organism evidence="8 9">
    <name type="scientific">Blautia obeum ATCC 29174</name>
    <dbReference type="NCBI Taxonomy" id="411459"/>
    <lineage>
        <taxon>Bacteria</taxon>
        <taxon>Bacillati</taxon>
        <taxon>Bacillota</taxon>
        <taxon>Clostridia</taxon>
        <taxon>Lachnospirales</taxon>
        <taxon>Lachnospiraceae</taxon>
        <taxon>Blautia</taxon>
    </lineage>
</organism>
<dbReference type="EMBL" id="AAVO02000002">
    <property type="protein sequence ID" value="EDM88854.1"/>
    <property type="molecule type" value="Genomic_DNA"/>
</dbReference>
<comment type="caution">
    <text evidence="8">The sequence shown here is derived from an EMBL/GenBank/DDBJ whole genome shotgun (WGS) entry which is preliminary data.</text>
</comment>
<dbReference type="GO" id="GO:0005886">
    <property type="term" value="C:plasma membrane"/>
    <property type="evidence" value="ECO:0007669"/>
    <property type="project" value="UniProtKB-SubCell"/>
</dbReference>
<keyword evidence="2" id="KW-0813">Transport</keyword>
<dbReference type="SUPFAM" id="SSF103473">
    <property type="entry name" value="MFS general substrate transporter"/>
    <property type="match status" value="1"/>
</dbReference>
<dbReference type="GO" id="GO:0022857">
    <property type="term" value="F:transmembrane transporter activity"/>
    <property type="evidence" value="ECO:0007669"/>
    <property type="project" value="InterPro"/>
</dbReference>
<evidence type="ECO:0000256" key="5">
    <source>
        <dbReference type="ARBA" id="ARBA00023136"/>
    </source>
</evidence>
<feature type="transmembrane region" description="Helical" evidence="6">
    <location>
        <begin position="6"/>
        <end position="23"/>
    </location>
</feature>
<protein>
    <recommendedName>
        <fullName evidence="7">Major facilitator superfamily (MFS) profile domain-containing protein</fullName>
    </recommendedName>
</protein>
<reference evidence="8 9" key="1">
    <citation type="submission" date="2007-03" db="EMBL/GenBank/DDBJ databases">
        <authorList>
            <person name="Fulton L."/>
            <person name="Clifton S."/>
            <person name="Fulton B."/>
            <person name="Xu J."/>
            <person name="Minx P."/>
            <person name="Pepin K.H."/>
            <person name="Johnson M."/>
            <person name="Thiruvilangam P."/>
            <person name="Bhonagiri V."/>
            <person name="Nash W.E."/>
            <person name="Mardis E.R."/>
            <person name="Wilson R.K."/>
        </authorList>
    </citation>
    <scope>NUCLEOTIDE SEQUENCE [LARGE SCALE GENOMIC DNA]</scope>
    <source>
        <strain evidence="8 9">ATCC 29174</strain>
    </source>
</reference>
<dbReference type="HOGENOM" id="CLU_1792732_0_0_9"/>